<dbReference type="InterPro" id="IPR019734">
    <property type="entry name" value="TPR_rpt"/>
</dbReference>
<feature type="repeat" description="TPR" evidence="3">
    <location>
        <begin position="39"/>
        <end position="72"/>
    </location>
</feature>
<feature type="repeat" description="TPR" evidence="3">
    <location>
        <begin position="180"/>
        <end position="213"/>
    </location>
</feature>
<keyword evidence="2 3" id="KW-0802">TPR repeat</keyword>
<dbReference type="RefSeq" id="WP_268925315.1">
    <property type="nucleotide sequence ID" value="NZ_JAPTGB010000016.1"/>
</dbReference>
<keyword evidence="1" id="KW-0677">Repeat</keyword>
<reference evidence="4" key="1">
    <citation type="submission" date="2022-12" db="EMBL/GenBank/DDBJ databases">
        <title>Isolation and characterisation of novel Methanocorpusculum spp. from native Australian herbivores indicates the genus is ancestrally host-associated.</title>
        <authorList>
            <person name="Volmer J.G."/>
            <person name="Soo R.M."/>
            <person name="Evans P.N."/>
            <person name="Hoedt E.C."/>
            <person name="Astorga Alsina A.L."/>
            <person name="Woodcroft B.J."/>
            <person name="Tyson G.W."/>
            <person name="Hugenholtz P."/>
            <person name="Morrison M."/>
        </authorList>
    </citation>
    <scope>NUCLEOTIDE SEQUENCE</scope>
    <source>
        <strain evidence="4">MG</strain>
    </source>
</reference>
<dbReference type="PROSITE" id="PS50005">
    <property type="entry name" value="TPR"/>
    <property type="match status" value="2"/>
</dbReference>
<dbReference type="SUPFAM" id="SSF48452">
    <property type="entry name" value="TPR-like"/>
    <property type="match status" value="2"/>
</dbReference>
<dbReference type="InterPro" id="IPR011990">
    <property type="entry name" value="TPR-like_helical_dom_sf"/>
</dbReference>
<dbReference type="Pfam" id="PF13432">
    <property type="entry name" value="TPR_16"/>
    <property type="match status" value="3"/>
</dbReference>
<dbReference type="SMART" id="SM00028">
    <property type="entry name" value="TPR"/>
    <property type="match status" value="8"/>
</dbReference>
<evidence type="ECO:0000313" key="4">
    <source>
        <dbReference type="EMBL" id="MCZ0861121.1"/>
    </source>
</evidence>
<dbReference type="EMBL" id="JAPTGB010000016">
    <property type="protein sequence ID" value="MCZ0861121.1"/>
    <property type="molecule type" value="Genomic_DNA"/>
</dbReference>
<protein>
    <submittedName>
        <fullName evidence="4">Tetratricopeptide repeat protein</fullName>
    </submittedName>
</protein>
<organism evidence="4 5">
    <name type="scientific">Methanocorpusculum petauri</name>
    <dbReference type="NCBI Taxonomy" id="3002863"/>
    <lineage>
        <taxon>Archaea</taxon>
        <taxon>Methanobacteriati</taxon>
        <taxon>Methanobacteriota</taxon>
        <taxon>Stenosarchaea group</taxon>
        <taxon>Methanomicrobia</taxon>
        <taxon>Methanomicrobiales</taxon>
        <taxon>Methanocorpusculaceae</taxon>
        <taxon>Methanocorpusculum</taxon>
    </lineage>
</organism>
<gene>
    <name evidence="4" type="ORF">O0S10_07775</name>
</gene>
<keyword evidence="5" id="KW-1185">Reference proteome</keyword>
<name>A0ABT4IHU0_9EURY</name>
<proteinExistence type="predicted"/>
<evidence type="ECO:0000256" key="3">
    <source>
        <dbReference type="PROSITE-ProRule" id="PRU00339"/>
    </source>
</evidence>
<evidence type="ECO:0000256" key="1">
    <source>
        <dbReference type="ARBA" id="ARBA00022737"/>
    </source>
</evidence>
<accession>A0ABT4IHU0</accession>
<comment type="caution">
    <text evidence="4">The sequence shown here is derived from an EMBL/GenBank/DDBJ whole genome shotgun (WGS) entry which is preliminary data.</text>
</comment>
<evidence type="ECO:0000256" key="2">
    <source>
        <dbReference type="ARBA" id="ARBA00022803"/>
    </source>
</evidence>
<dbReference type="Gene3D" id="1.25.40.10">
    <property type="entry name" value="Tetratricopeptide repeat domain"/>
    <property type="match status" value="2"/>
</dbReference>
<dbReference type="PANTHER" id="PTHR44943:SF8">
    <property type="entry name" value="TPR REPEAT-CONTAINING PROTEIN MJ0263"/>
    <property type="match status" value="1"/>
</dbReference>
<dbReference type="PANTHER" id="PTHR44943">
    <property type="entry name" value="CELLULOSE SYNTHASE OPERON PROTEIN C"/>
    <property type="match status" value="1"/>
</dbReference>
<dbReference type="InterPro" id="IPR051685">
    <property type="entry name" value="Ycf3/AcsC/BcsC/TPR_MFPF"/>
</dbReference>
<sequence length="337" mass="37860">MTHPVSVQTAEQLTTERKFSDAADIYRSLLEIEENKTDPTLWCGLGRVLMLDQQFYDAIDAFTTAAGLDPENPEIMAALGDALATVHEYDEAKLWFEKAASLKDNIRYQLRAGDMLAYLGKYDEALVYYTLLSSKYPDNADLLHNKGKVLHHLGRTTDAMNTIIEEIRLRKEMVGRSPDARSYAKLAAAYKRIALWQEAEEAYVEAVRLAPENPEYHMFLGSSLVMNGKVAEGVAEYEAAAEISGEDFSRLSEIAESATKFKMYETAIRIYTRALAVRNINGDAWSGIAYALLMLDQKTEAQAFFEMAKATGSMREIPWADKLHKSYKTEALDLAFS</sequence>
<evidence type="ECO:0000313" key="5">
    <source>
        <dbReference type="Proteomes" id="UP001141422"/>
    </source>
</evidence>
<dbReference type="Proteomes" id="UP001141422">
    <property type="component" value="Unassembled WGS sequence"/>
</dbReference>